<dbReference type="SMART" id="SM00198">
    <property type="entry name" value="SCP"/>
    <property type="match status" value="1"/>
</dbReference>
<dbReference type="OrthoDB" id="414826at2759"/>
<evidence type="ECO:0000256" key="3">
    <source>
        <dbReference type="ARBA" id="ARBA00022525"/>
    </source>
</evidence>
<gene>
    <name evidence="9" type="primary">LOC111600216</name>
</gene>
<dbReference type="CDD" id="cd05380">
    <property type="entry name" value="CAP_euk"/>
    <property type="match status" value="1"/>
</dbReference>
<feature type="signal peptide" evidence="6">
    <location>
        <begin position="1"/>
        <end position="19"/>
    </location>
</feature>
<comment type="subcellular location">
    <subcellularLocation>
        <location evidence="1">Secreted</location>
    </subcellularLocation>
</comment>
<reference evidence="9" key="1">
    <citation type="submission" date="2025-08" db="UniProtKB">
        <authorList>
            <consortium name="RefSeq"/>
        </authorList>
    </citation>
    <scope>IDENTIFICATION</scope>
    <source>
        <strain evidence="9">15085-1641.00</strain>
        <tissue evidence="9">Whole body</tissue>
    </source>
</reference>
<dbReference type="InterPro" id="IPR014044">
    <property type="entry name" value="CAP_dom"/>
</dbReference>
<dbReference type="InterPro" id="IPR034763">
    <property type="entry name" value="P14a_insect"/>
</dbReference>
<evidence type="ECO:0000256" key="4">
    <source>
        <dbReference type="ARBA" id="ARBA00022729"/>
    </source>
</evidence>
<dbReference type="GO" id="GO:0005576">
    <property type="term" value="C:extracellular region"/>
    <property type="evidence" value="ECO:0007669"/>
    <property type="project" value="UniProtKB-SubCell"/>
</dbReference>
<evidence type="ECO:0000313" key="9">
    <source>
        <dbReference type="RefSeq" id="XP_023172006.1"/>
    </source>
</evidence>
<dbReference type="InterPro" id="IPR002413">
    <property type="entry name" value="V5_allergen-like"/>
</dbReference>
<dbReference type="KEGG" id="dhe:111600216"/>
<organism evidence="8 9">
    <name type="scientific">Drosophila hydei</name>
    <name type="common">Fruit fly</name>
    <dbReference type="NCBI Taxonomy" id="7224"/>
    <lineage>
        <taxon>Eukaryota</taxon>
        <taxon>Metazoa</taxon>
        <taxon>Ecdysozoa</taxon>
        <taxon>Arthropoda</taxon>
        <taxon>Hexapoda</taxon>
        <taxon>Insecta</taxon>
        <taxon>Pterygota</taxon>
        <taxon>Neoptera</taxon>
        <taxon>Endopterygota</taxon>
        <taxon>Diptera</taxon>
        <taxon>Brachycera</taxon>
        <taxon>Muscomorpha</taxon>
        <taxon>Ephydroidea</taxon>
        <taxon>Drosophilidae</taxon>
        <taxon>Drosophila</taxon>
    </lineage>
</organism>
<evidence type="ECO:0000256" key="5">
    <source>
        <dbReference type="ARBA" id="ARBA00068306"/>
    </source>
</evidence>
<dbReference type="FunFam" id="3.40.33.10:FF:000007">
    <property type="entry name" value="Venom allergen"/>
    <property type="match status" value="1"/>
</dbReference>
<keyword evidence="4 6" id="KW-0732">Signal</keyword>
<dbReference type="Gene3D" id="3.40.33.10">
    <property type="entry name" value="CAP"/>
    <property type="match status" value="1"/>
</dbReference>
<evidence type="ECO:0000256" key="2">
    <source>
        <dbReference type="ARBA" id="ARBA00009923"/>
    </source>
</evidence>
<dbReference type="PANTHER" id="PTHR10334">
    <property type="entry name" value="CYSTEINE-RICH SECRETORY PROTEIN-RELATED"/>
    <property type="match status" value="1"/>
</dbReference>
<accession>A0A6J1LXE3</accession>
<dbReference type="Proteomes" id="UP000504633">
    <property type="component" value="Unplaced"/>
</dbReference>
<keyword evidence="8" id="KW-1185">Reference proteome</keyword>
<sequence>MQNIFLIIILGHFLGAFCATDFCKYNCGSNKNIGCNNKAAWSTACPQDKTLITFSAAEKNAIVAKHNEYRNIVARGNEKNLPPACRMATMQWDEDLAYLASLNVKSCAIRHDACRNTKSFQWAGQNLAWVTSNNNIMNANELALKSIGMWYDEIAHVNRATIMAYPLSYNGPTIGHFTVMVSDRNTHVGCAASTYSANGQGFKAFLMACNYATTNIAKIKIYNSCSVPASKCTTGVNPQYKFLCSTKEAINANNLNY</sequence>
<protein>
    <recommendedName>
        <fullName evidence="5">Venom allergen-1</fullName>
    </recommendedName>
</protein>
<evidence type="ECO:0000256" key="1">
    <source>
        <dbReference type="ARBA" id="ARBA00004613"/>
    </source>
</evidence>
<evidence type="ECO:0000313" key="8">
    <source>
        <dbReference type="Proteomes" id="UP000504633"/>
    </source>
</evidence>
<dbReference type="InterPro" id="IPR035940">
    <property type="entry name" value="CAP_sf"/>
</dbReference>
<evidence type="ECO:0000256" key="6">
    <source>
        <dbReference type="SAM" id="SignalP"/>
    </source>
</evidence>
<dbReference type="GeneID" id="111600216"/>
<dbReference type="PRINTS" id="PR00838">
    <property type="entry name" value="V5ALLERGEN"/>
</dbReference>
<dbReference type="Pfam" id="PF00188">
    <property type="entry name" value="CAP"/>
    <property type="match status" value="1"/>
</dbReference>
<dbReference type="AlphaFoldDB" id="A0A6J1LXE3"/>
<dbReference type="SUPFAM" id="SSF55797">
    <property type="entry name" value="PR-1-like"/>
    <property type="match status" value="1"/>
</dbReference>
<evidence type="ECO:0000259" key="7">
    <source>
        <dbReference type="SMART" id="SM00198"/>
    </source>
</evidence>
<keyword evidence="3" id="KW-0964">Secreted</keyword>
<feature type="domain" description="SCP" evidence="7">
    <location>
        <begin position="57"/>
        <end position="218"/>
    </location>
</feature>
<dbReference type="PIRSF" id="PIRSF038921">
    <property type="entry name" value="P14a"/>
    <property type="match status" value="1"/>
</dbReference>
<dbReference type="OMA" id="TIMAYPL"/>
<feature type="chain" id="PRO_5026987206" description="Venom allergen-1" evidence="6">
    <location>
        <begin position="20"/>
        <end position="257"/>
    </location>
</feature>
<comment type="similarity">
    <text evidence="2">Belongs to the CRISP family.</text>
</comment>
<name>A0A6J1LXE3_DROHY</name>
<proteinExistence type="inferred from homology"/>
<dbReference type="RefSeq" id="XP_023172006.1">
    <property type="nucleotide sequence ID" value="XM_023316238.1"/>
</dbReference>
<dbReference type="InterPro" id="IPR001283">
    <property type="entry name" value="CRISP-related"/>
</dbReference>